<feature type="compositionally biased region" description="Basic residues" evidence="1">
    <location>
        <begin position="376"/>
        <end position="385"/>
    </location>
</feature>
<dbReference type="AlphaFoldDB" id="A0A507ECJ8"/>
<dbReference type="EMBL" id="QEAQ01000007">
    <property type="protein sequence ID" value="TPX61491.1"/>
    <property type="molecule type" value="Genomic_DNA"/>
</dbReference>
<feature type="compositionally biased region" description="Low complexity" evidence="1">
    <location>
        <begin position="319"/>
        <end position="329"/>
    </location>
</feature>
<feature type="region of interest" description="Disordered" evidence="1">
    <location>
        <begin position="293"/>
        <end position="329"/>
    </location>
</feature>
<organism evidence="2 3">
    <name type="scientific">Powellomyces hirtus</name>
    <dbReference type="NCBI Taxonomy" id="109895"/>
    <lineage>
        <taxon>Eukaryota</taxon>
        <taxon>Fungi</taxon>
        <taxon>Fungi incertae sedis</taxon>
        <taxon>Chytridiomycota</taxon>
        <taxon>Chytridiomycota incertae sedis</taxon>
        <taxon>Chytridiomycetes</taxon>
        <taxon>Spizellomycetales</taxon>
        <taxon>Powellomycetaceae</taxon>
        <taxon>Powellomyces</taxon>
    </lineage>
</organism>
<evidence type="ECO:0000313" key="3">
    <source>
        <dbReference type="Proteomes" id="UP000318582"/>
    </source>
</evidence>
<comment type="caution">
    <text evidence="2">The sequence shown here is derived from an EMBL/GenBank/DDBJ whole genome shotgun (WGS) entry which is preliminary data.</text>
</comment>
<name>A0A507ECJ8_9FUNG</name>
<feature type="compositionally biased region" description="Low complexity" evidence="1">
    <location>
        <begin position="53"/>
        <end position="77"/>
    </location>
</feature>
<protein>
    <submittedName>
        <fullName evidence="2">Uncharacterized protein</fullName>
    </submittedName>
</protein>
<feature type="compositionally biased region" description="Basic and acidic residues" evidence="1">
    <location>
        <begin position="363"/>
        <end position="373"/>
    </location>
</feature>
<feature type="compositionally biased region" description="Gly residues" evidence="1">
    <location>
        <begin position="38"/>
        <end position="48"/>
    </location>
</feature>
<reference evidence="2 3" key="1">
    <citation type="journal article" date="2019" name="Sci. Rep.">
        <title>Comparative genomics of chytrid fungi reveal insights into the obligate biotrophic and pathogenic lifestyle of Synchytrium endobioticum.</title>
        <authorList>
            <person name="van de Vossenberg B.T.L.H."/>
            <person name="Warris S."/>
            <person name="Nguyen H.D.T."/>
            <person name="van Gent-Pelzer M.P.E."/>
            <person name="Joly D.L."/>
            <person name="van de Geest H.C."/>
            <person name="Bonants P.J.M."/>
            <person name="Smith D.S."/>
            <person name="Levesque C.A."/>
            <person name="van der Lee T.A.J."/>
        </authorList>
    </citation>
    <scope>NUCLEOTIDE SEQUENCE [LARGE SCALE GENOMIC DNA]</scope>
    <source>
        <strain evidence="2 3">CBS 809.83</strain>
    </source>
</reference>
<gene>
    <name evidence="2" type="ORF">PhCBS80983_g01090</name>
</gene>
<feature type="region of interest" description="Disordered" evidence="1">
    <location>
        <begin position="363"/>
        <end position="393"/>
    </location>
</feature>
<evidence type="ECO:0000256" key="1">
    <source>
        <dbReference type="SAM" id="MobiDB-lite"/>
    </source>
</evidence>
<feature type="compositionally biased region" description="Polar residues" evidence="1">
    <location>
        <begin position="8"/>
        <end position="19"/>
    </location>
</feature>
<keyword evidence="3" id="KW-1185">Reference proteome</keyword>
<evidence type="ECO:0000313" key="2">
    <source>
        <dbReference type="EMBL" id="TPX61491.1"/>
    </source>
</evidence>
<accession>A0A507ECJ8</accession>
<feature type="compositionally biased region" description="Basic residues" evidence="1">
    <location>
        <begin position="303"/>
        <end position="315"/>
    </location>
</feature>
<proteinExistence type="predicted"/>
<dbReference type="Proteomes" id="UP000318582">
    <property type="component" value="Unassembled WGS sequence"/>
</dbReference>
<feature type="region of interest" description="Disordered" evidence="1">
    <location>
        <begin position="1"/>
        <end position="79"/>
    </location>
</feature>
<sequence length="411" mass="45940">MPPRISKNDISNPTPLLSPQQAQAAAGMHDVMFSPRRSGGGKPSGGDSGIHLNNNNNSSSNNPNNNNNNNNPAINSSTTDDKYLLHHHYNNTHHQSAAAIPPFSAGRFDSSASVAGGPNDPRLMRAKLPPPTLSLRHYQSFVQALQVYRRQVLALAAAGETFARALEELADFVPAEREFEIPLTENLTEIKARTSVTQSENKIKILELVDRLHVEEKAHGLGKKKQRDMTALQSSLNVRMSLADEIKRLTIENQTIHDTLSHASMSYILETSAAGVRAELQTYETVHEGLKKLGAFSDSPDPHHHHSQTQRRNRHSNYEHYQQQQYQQQLQLEQQFHQQMQLAQHQPGGLARVQETDEDAWDGRTITKNDSTAHRNASRSRSSKSRSREEYDPDALDLEFVRNALKNLGGD</sequence>